<evidence type="ECO:0000256" key="9">
    <source>
        <dbReference type="ARBA" id="ARBA00023136"/>
    </source>
</evidence>
<feature type="transmembrane region" description="Helical" evidence="11">
    <location>
        <begin position="532"/>
        <end position="550"/>
    </location>
</feature>
<feature type="compositionally biased region" description="Polar residues" evidence="10">
    <location>
        <begin position="213"/>
        <end position="222"/>
    </location>
</feature>
<name>A0A061H6C0_9BASI</name>
<evidence type="ECO:0000313" key="13">
    <source>
        <dbReference type="Proteomes" id="UP000053664"/>
    </source>
</evidence>
<evidence type="ECO:0000256" key="4">
    <source>
        <dbReference type="ARBA" id="ARBA00022679"/>
    </source>
</evidence>
<dbReference type="Proteomes" id="UP000053664">
    <property type="component" value="Unassembled WGS sequence"/>
</dbReference>
<feature type="compositionally biased region" description="Low complexity" evidence="10">
    <location>
        <begin position="142"/>
        <end position="154"/>
    </location>
</feature>
<dbReference type="KEGG" id="pfp:PFL1_04321"/>
<evidence type="ECO:0000256" key="1">
    <source>
        <dbReference type="ARBA" id="ARBA00004477"/>
    </source>
</evidence>
<dbReference type="HOGENOM" id="CLU_301122_0_0_1"/>
<evidence type="ECO:0000256" key="8">
    <source>
        <dbReference type="ARBA" id="ARBA00022989"/>
    </source>
</evidence>
<feature type="transmembrane region" description="Helical" evidence="11">
    <location>
        <begin position="320"/>
        <end position="340"/>
    </location>
</feature>
<dbReference type="GeneID" id="19318426"/>
<feature type="compositionally biased region" description="Basic and acidic residues" evidence="10">
    <location>
        <begin position="32"/>
        <end position="45"/>
    </location>
</feature>
<dbReference type="PANTHER" id="PTHR13205">
    <property type="entry name" value="TRANSMEMBRANE PROTEIN 15-RELATED"/>
    <property type="match status" value="1"/>
</dbReference>
<feature type="compositionally biased region" description="Polar residues" evidence="10">
    <location>
        <begin position="100"/>
        <end position="112"/>
    </location>
</feature>
<dbReference type="GO" id="GO:0004168">
    <property type="term" value="F:dolichol kinase activity"/>
    <property type="evidence" value="ECO:0007669"/>
    <property type="project" value="UniProtKB-EC"/>
</dbReference>
<evidence type="ECO:0000256" key="5">
    <source>
        <dbReference type="ARBA" id="ARBA00022692"/>
    </source>
</evidence>
<evidence type="ECO:0000313" key="12">
    <source>
        <dbReference type="EMBL" id="EPQ27994.1"/>
    </source>
</evidence>
<comment type="similarity">
    <text evidence="2">Belongs to the polyprenol kinase family.</text>
</comment>
<feature type="compositionally biased region" description="Low complexity" evidence="10">
    <location>
        <begin position="161"/>
        <end position="178"/>
    </location>
</feature>
<feature type="transmembrane region" description="Helical" evidence="11">
    <location>
        <begin position="700"/>
        <end position="719"/>
    </location>
</feature>
<dbReference type="OrthoDB" id="377083at2759"/>
<dbReference type="eggNOG" id="KOG2468">
    <property type="taxonomic scope" value="Eukaryota"/>
</dbReference>
<dbReference type="PANTHER" id="PTHR13205:SF15">
    <property type="entry name" value="DOLICHOL KINASE"/>
    <property type="match status" value="1"/>
</dbReference>
<feature type="region of interest" description="Disordered" evidence="10">
    <location>
        <begin position="1"/>
        <end position="178"/>
    </location>
</feature>
<keyword evidence="8 11" id="KW-1133">Transmembrane helix</keyword>
<accession>A0A061H6C0</accession>
<protein>
    <recommendedName>
        <fullName evidence="3">dolichol kinase</fullName>
        <ecNumber evidence="3">2.7.1.108</ecNumber>
    </recommendedName>
</protein>
<dbReference type="InterPro" id="IPR032974">
    <property type="entry name" value="Polypren_kinase"/>
</dbReference>
<dbReference type="EMBL" id="KE361636">
    <property type="protein sequence ID" value="EPQ27994.1"/>
    <property type="molecule type" value="Genomic_DNA"/>
</dbReference>
<dbReference type="GO" id="GO:0005789">
    <property type="term" value="C:endoplasmic reticulum membrane"/>
    <property type="evidence" value="ECO:0007669"/>
    <property type="project" value="UniProtKB-SubCell"/>
</dbReference>
<keyword evidence="5 11" id="KW-0812">Transmembrane</keyword>
<feature type="transmembrane region" description="Helical" evidence="11">
    <location>
        <begin position="392"/>
        <end position="412"/>
    </location>
</feature>
<organism evidence="12 13">
    <name type="scientific">Pseudozyma flocculosa PF-1</name>
    <dbReference type="NCBI Taxonomy" id="1277687"/>
    <lineage>
        <taxon>Eukaryota</taxon>
        <taxon>Fungi</taxon>
        <taxon>Dikarya</taxon>
        <taxon>Basidiomycota</taxon>
        <taxon>Ustilaginomycotina</taxon>
        <taxon>Ustilaginomycetes</taxon>
        <taxon>Ustilaginales</taxon>
        <taxon>Ustilaginaceae</taxon>
        <taxon>Pseudozyma</taxon>
    </lineage>
</organism>
<dbReference type="RefSeq" id="XP_007880038.1">
    <property type="nucleotide sequence ID" value="XM_007881847.1"/>
</dbReference>
<evidence type="ECO:0000256" key="10">
    <source>
        <dbReference type="SAM" id="MobiDB-lite"/>
    </source>
</evidence>
<feature type="transmembrane region" description="Helical" evidence="11">
    <location>
        <begin position="562"/>
        <end position="582"/>
    </location>
</feature>
<evidence type="ECO:0000256" key="11">
    <source>
        <dbReference type="SAM" id="Phobius"/>
    </source>
</evidence>
<feature type="region of interest" description="Disordered" evidence="10">
    <location>
        <begin position="190"/>
        <end position="317"/>
    </location>
</feature>
<gene>
    <name evidence="12" type="ORF">PFL1_04321</name>
</gene>
<evidence type="ECO:0000256" key="2">
    <source>
        <dbReference type="ARBA" id="ARBA00010794"/>
    </source>
</evidence>
<reference evidence="12 13" key="1">
    <citation type="journal article" date="2013" name="Plant Cell">
        <title>The transition from a phytopathogenic smut ancestor to an anamorphic biocontrol agent deciphered by comparative whole-genome analysis.</title>
        <authorList>
            <person name="Lefebvre F."/>
            <person name="Joly D.L."/>
            <person name="Labbe C."/>
            <person name="Teichmann B."/>
            <person name="Linning R."/>
            <person name="Belzile F."/>
            <person name="Bakkeren G."/>
            <person name="Belanger R.R."/>
        </authorList>
    </citation>
    <scope>NUCLEOTIDE SEQUENCE [LARGE SCALE GENOMIC DNA]</scope>
    <source>
        <strain evidence="12 13">PF-1</strain>
    </source>
</reference>
<feature type="transmembrane region" description="Helical" evidence="11">
    <location>
        <begin position="463"/>
        <end position="483"/>
    </location>
</feature>
<keyword evidence="6" id="KW-0418">Kinase</keyword>
<dbReference type="AlphaFoldDB" id="A0A061H6C0"/>
<sequence length="993" mass="107583">MERSWSADTASPIIERPTFDLTKPRKHARRHSNQDSRDGVREWRKSKLTATTSSRRHSQDLAESSAVRRRPSPSGLAQTGGGGSSSSRKQQGDPSKPRKQQSLPNELGTANAQWPAGRLLHVREASVETDSMTEREDPDDLSAAPYSSAAYSAGPSGGAHTGYSSSSDEGGSTSGYEGFDWDVAVKRSTERPRSFHGELHGPYPPATGATADPASSVSGATQKSKRALLRKADGNSSGAKSLSPKKASLALPGEQVSTAGSNGKAAAGASGPTTKAKGGANAQNGGSVAGNDKKATPPASPAGNEANAQNRKRRRRGLRVNPTVEALFVLTAAGATYHLISLDERAETRCHAFELGAVTVASALYFFLRNQWEQGAIWATDHRNYRTCGDDGALIGLLIPPIIAATSLLSALDDQAATKARASAAGEPLPRPPWIVEGPPPILLHDHKPIAGMTSLVLSRYNLISLTCLTSTALLCHLLATIWIKRPHEFPRSNWRKLGSFTLFACILTAVLEGVREIAMYHGVPLWANMYRWEVVTACMLFQANLYTISRLARKSFTLGELGIVAALGVTLTMETTNLTIAKLLPVTTPYIKTFRRPTPLLIFQLALVVGTFIVGFLLSPLLYLSRNLAQKPTHRLRWPDKRNLHRRLLAGFFYFFAAVYVVGVLGMWVRWMLVRRDPWIWAIQFLVKGPKPWSRPVLVAYWALLVGGSILGWQTVVARAKRFRGLGPAPYGRTQQGKLNNTAVATVPSSDAPGGLELKEAASRTNGVAIKLTQPSGTALAKESGATTIKKAAHLSLNAKRKFFHALAVLLFVPGIAFDPAFTHLAFSLAFSVFIFAEYVRYYALYPFGASLHVFMSEFLDHKDSGPVILSHFYLLTGCAAPLWLEGRSQILHQSGVLVLGVGDALASVIGRRYGRIYWPASSKTVEGSLAFFASIVASAWLLRLSGLCAHFSLWKYSFLTASLGLLEGVSEQNDNLLLPIFAIMIGFLIKI</sequence>
<feature type="transmembrane region" description="Helical" evidence="11">
    <location>
        <begin position="647"/>
        <end position="670"/>
    </location>
</feature>
<feature type="transmembrane region" description="Helical" evidence="11">
    <location>
        <begin position="352"/>
        <end position="368"/>
    </location>
</feature>
<proteinExistence type="inferred from homology"/>
<keyword evidence="7" id="KW-0256">Endoplasmic reticulum</keyword>
<keyword evidence="4" id="KW-0808">Transferase</keyword>
<keyword evidence="9 11" id="KW-0472">Membrane</keyword>
<feature type="transmembrane region" description="Helical" evidence="11">
    <location>
        <begin position="495"/>
        <end position="512"/>
    </location>
</feature>
<comment type="subcellular location">
    <subcellularLocation>
        <location evidence="1">Endoplasmic reticulum membrane</location>
        <topology evidence="1">Multi-pass membrane protein</topology>
    </subcellularLocation>
</comment>
<dbReference type="GO" id="GO:0043048">
    <property type="term" value="P:dolichyl monophosphate biosynthetic process"/>
    <property type="evidence" value="ECO:0007669"/>
    <property type="project" value="TreeGrafter"/>
</dbReference>
<feature type="transmembrane region" description="Helical" evidence="11">
    <location>
        <begin position="804"/>
        <end position="837"/>
    </location>
</feature>
<evidence type="ECO:0000256" key="6">
    <source>
        <dbReference type="ARBA" id="ARBA00022777"/>
    </source>
</evidence>
<feature type="compositionally biased region" description="Low complexity" evidence="10">
    <location>
        <begin position="257"/>
        <end position="286"/>
    </location>
</feature>
<evidence type="ECO:0000256" key="3">
    <source>
        <dbReference type="ARBA" id="ARBA00012132"/>
    </source>
</evidence>
<dbReference type="EC" id="2.7.1.108" evidence="3"/>
<feature type="transmembrane region" description="Helical" evidence="11">
    <location>
        <begin position="602"/>
        <end position="626"/>
    </location>
</feature>
<feature type="compositionally biased region" description="Basic and acidic residues" evidence="10">
    <location>
        <begin position="190"/>
        <end position="199"/>
    </location>
</feature>
<evidence type="ECO:0000256" key="7">
    <source>
        <dbReference type="ARBA" id="ARBA00022824"/>
    </source>
</evidence>